<evidence type="ECO:0000313" key="4">
    <source>
        <dbReference type="Proteomes" id="UP001642483"/>
    </source>
</evidence>
<feature type="compositionally biased region" description="Basic and acidic residues" evidence="2">
    <location>
        <begin position="84"/>
        <end position="94"/>
    </location>
</feature>
<reference evidence="3 4" key="1">
    <citation type="submission" date="2024-02" db="EMBL/GenBank/DDBJ databases">
        <authorList>
            <person name="Daric V."/>
            <person name="Darras S."/>
        </authorList>
    </citation>
    <scope>NUCLEOTIDE SEQUENCE [LARGE SCALE GENOMIC DNA]</scope>
</reference>
<feature type="coiled-coil region" evidence="1">
    <location>
        <begin position="344"/>
        <end position="371"/>
    </location>
</feature>
<evidence type="ECO:0000313" key="3">
    <source>
        <dbReference type="EMBL" id="CAK8673541.1"/>
    </source>
</evidence>
<name>A0ABP0F1E8_CLALP</name>
<dbReference type="PANTHER" id="PTHR31025">
    <property type="entry name" value="SI:CH211-196P9.1-RELATED"/>
    <property type="match status" value="1"/>
</dbReference>
<keyword evidence="1" id="KW-0175">Coiled coil</keyword>
<dbReference type="Proteomes" id="UP001642483">
    <property type="component" value="Unassembled WGS sequence"/>
</dbReference>
<accession>A0ABP0F1E8</accession>
<comment type="caution">
    <text evidence="3">The sequence shown here is derived from an EMBL/GenBank/DDBJ whole genome shotgun (WGS) entry which is preliminary data.</text>
</comment>
<sequence length="511" mass="59787">MIITGSFLRCLFFHINHLFYSKMDKIILKVLPNLPQEMLLQLENTLESLGVENKEDLIYVSEKDILPVLKPVQARKLITSWKQDDDHDYSDSSKLDVSNVSDTSEVSSSSTTDSLDWIYRFDIPWNDFPQGLLQSCKNFRVPDPLLRLEMVRVLVDAIFMKTKRPVRRELSTIAYQIVSKYPQSFKDEVDGITIGTGHESLTSQLSDRVSYCHRKRKRFAGITQPVLQNHMPSTSAMITPAKQCDQRMECEETLNAHRLWLCQEYKKDTSHQDKSKIANLMQTTYRLQRNVILEKKSISQIKEEWPFLLHEEHLLNHYNTLMEGEAIDSHELLDAITNRASFIYKALKNEKGRFKEEVINLKQEARRFNNKSAYAIYFLHLLTCFFKEEKQSIYEVFAEDASMETTLSRVPVTPFISTFGSSLMTGRTYVVSIERQVLFQSDSFFRSFLYLYSSYFVFDMEYPQKAKFTLEFVQRYFAKNNGPISRKRQKHEVPSRILKLCKMISRACSDH</sequence>
<gene>
    <name evidence="3" type="ORF">CVLEPA_LOCUS3324</name>
</gene>
<dbReference type="EMBL" id="CAWYQH010000002">
    <property type="protein sequence ID" value="CAK8673541.1"/>
    <property type="molecule type" value="Genomic_DNA"/>
</dbReference>
<keyword evidence="4" id="KW-1185">Reference proteome</keyword>
<feature type="compositionally biased region" description="Low complexity" evidence="2">
    <location>
        <begin position="96"/>
        <end position="110"/>
    </location>
</feature>
<evidence type="ECO:0000256" key="2">
    <source>
        <dbReference type="SAM" id="MobiDB-lite"/>
    </source>
</evidence>
<dbReference type="PANTHER" id="PTHR31025:SF22">
    <property type="entry name" value="IP13529P"/>
    <property type="match status" value="1"/>
</dbReference>
<evidence type="ECO:0000256" key="1">
    <source>
        <dbReference type="SAM" id="Coils"/>
    </source>
</evidence>
<organism evidence="3 4">
    <name type="scientific">Clavelina lepadiformis</name>
    <name type="common">Light-bulb sea squirt</name>
    <name type="synonym">Ascidia lepadiformis</name>
    <dbReference type="NCBI Taxonomy" id="159417"/>
    <lineage>
        <taxon>Eukaryota</taxon>
        <taxon>Metazoa</taxon>
        <taxon>Chordata</taxon>
        <taxon>Tunicata</taxon>
        <taxon>Ascidiacea</taxon>
        <taxon>Aplousobranchia</taxon>
        <taxon>Clavelinidae</taxon>
        <taxon>Clavelina</taxon>
    </lineage>
</organism>
<protein>
    <submittedName>
        <fullName evidence="3">Uncharacterized protein</fullName>
    </submittedName>
</protein>
<feature type="region of interest" description="Disordered" evidence="2">
    <location>
        <begin position="84"/>
        <end position="110"/>
    </location>
</feature>
<proteinExistence type="predicted"/>